<accession>A0A8J4X2L0</accession>
<dbReference type="Proteomes" id="UP000727407">
    <property type="component" value="Unassembled WGS sequence"/>
</dbReference>
<dbReference type="InterPro" id="IPR000719">
    <property type="entry name" value="Prot_kinase_dom"/>
</dbReference>
<feature type="binding site" evidence="1">
    <location>
        <position position="71"/>
    </location>
    <ligand>
        <name>ATP</name>
        <dbReference type="ChEBI" id="CHEBI:30616"/>
    </ligand>
</feature>
<dbReference type="GO" id="GO:0005524">
    <property type="term" value="F:ATP binding"/>
    <property type="evidence" value="ECO:0007669"/>
    <property type="project" value="UniProtKB-UniRule"/>
</dbReference>
<feature type="domain" description="Protein kinase" evidence="3">
    <location>
        <begin position="41"/>
        <end position="172"/>
    </location>
</feature>
<dbReference type="PANTHER" id="PTHR24347">
    <property type="entry name" value="SERINE/THREONINE-PROTEIN KINASE"/>
    <property type="match status" value="1"/>
</dbReference>
<dbReference type="Gene3D" id="3.30.200.20">
    <property type="entry name" value="Phosphorylase Kinase, domain 1"/>
    <property type="match status" value="1"/>
</dbReference>
<dbReference type="SUPFAM" id="SSF56112">
    <property type="entry name" value="Protein kinase-like (PK-like)"/>
    <property type="match status" value="1"/>
</dbReference>
<dbReference type="GO" id="GO:0004672">
    <property type="term" value="F:protein kinase activity"/>
    <property type="evidence" value="ECO:0007669"/>
    <property type="project" value="InterPro"/>
</dbReference>
<dbReference type="OrthoDB" id="541276at2759"/>
<keyword evidence="4" id="KW-0418">Kinase</keyword>
<proteinExistence type="predicted"/>
<dbReference type="Pfam" id="PF00069">
    <property type="entry name" value="Pkinase"/>
    <property type="match status" value="1"/>
</dbReference>
<evidence type="ECO:0000313" key="5">
    <source>
        <dbReference type="Proteomes" id="UP000727407"/>
    </source>
</evidence>
<keyword evidence="4" id="KW-0808">Transferase</keyword>
<comment type="caution">
    <text evidence="4">The sequence shown here is derived from an EMBL/GenBank/DDBJ whole genome shotgun (WGS) entry which is preliminary data.</text>
</comment>
<keyword evidence="1" id="KW-0547">Nucleotide-binding</keyword>
<name>A0A8J4X2L0_CLAMG</name>
<reference evidence="4" key="1">
    <citation type="submission" date="2020-07" db="EMBL/GenBank/DDBJ databases">
        <title>Clarias magur genome sequencing, assembly and annotation.</title>
        <authorList>
            <person name="Kushwaha B."/>
            <person name="Kumar R."/>
            <person name="Das P."/>
            <person name="Joshi C.G."/>
            <person name="Kumar D."/>
            <person name="Nagpure N.S."/>
            <person name="Pandey M."/>
            <person name="Agarwal S."/>
            <person name="Srivastava S."/>
            <person name="Singh M."/>
            <person name="Sahoo L."/>
            <person name="Jayasankar P."/>
            <person name="Meher P.K."/>
            <person name="Koringa P.G."/>
            <person name="Iquebal M.A."/>
            <person name="Das S.P."/>
            <person name="Bit A."/>
            <person name="Patnaik S."/>
            <person name="Patel N."/>
            <person name="Shah T.M."/>
            <person name="Hinsu A."/>
            <person name="Jena J.K."/>
        </authorList>
    </citation>
    <scope>NUCLEOTIDE SEQUENCE</scope>
    <source>
        <strain evidence="4">CIFAMagur01</strain>
        <tissue evidence="4">Testis</tissue>
    </source>
</reference>
<dbReference type="PROSITE" id="PS00107">
    <property type="entry name" value="PROTEIN_KINASE_ATP"/>
    <property type="match status" value="1"/>
</dbReference>
<organism evidence="4 5">
    <name type="scientific">Clarias magur</name>
    <name type="common">Asian catfish</name>
    <name type="synonym">Macropteronotus magur</name>
    <dbReference type="NCBI Taxonomy" id="1594786"/>
    <lineage>
        <taxon>Eukaryota</taxon>
        <taxon>Metazoa</taxon>
        <taxon>Chordata</taxon>
        <taxon>Craniata</taxon>
        <taxon>Vertebrata</taxon>
        <taxon>Euteleostomi</taxon>
        <taxon>Actinopterygii</taxon>
        <taxon>Neopterygii</taxon>
        <taxon>Teleostei</taxon>
        <taxon>Ostariophysi</taxon>
        <taxon>Siluriformes</taxon>
        <taxon>Clariidae</taxon>
        <taxon>Clarias</taxon>
    </lineage>
</organism>
<sequence>MKMDVSGAAEKMATPQTCENPAVRKAPHARLKDDADVQKIYSFGRKLGQGRFGVVCEATHVETQKKWAIKKVNKAKAGSSGVKQLEREVNILKQVKHKNIIHLEEVLETPEEVTESSVKNDEIQQGAPPYCSSPKVMSVYEDMCSEVSRLHTLVRNQSELMRKLRDRPVLKR</sequence>
<dbReference type="EMBL" id="QNUK01000191">
    <property type="protein sequence ID" value="KAF5898666.1"/>
    <property type="molecule type" value="Genomic_DNA"/>
</dbReference>
<evidence type="ECO:0000256" key="2">
    <source>
        <dbReference type="SAM" id="MobiDB-lite"/>
    </source>
</evidence>
<feature type="non-terminal residue" evidence="4">
    <location>
        <position position="1"/>
    </location>
</feature>
<dbReference type="InterPro" id="IPR017441">
    <property type="entry name" value="Protein_kinase_ATP_BS"/>
</dbReference>
<protein>
    <submittedName>
        <fullName evidence="4">Serine/threonine-protein kinase 33</fullName>
    </submittedName>
</protein>
<feature type="region of interest" description="Disordered" evidence="2">
    <location>
        <begin position="1"/>
        <end position="30"/>
    </location>
</feature>
<evidence type="ECO:0000313" key="4">
    <source>
        <dbReference type="EMBL" id="KAF5898666.1"/>
    </source>
</evidence>
<gene>
    <name evidence="4" type="primary">stk33</name>
    <name evidence="4" type="ORF">DAT39_011617</name>
</gene>
<dbReference type="SMART" id="SM00220">
    <property type="entry name" value="S_TKc"/>
    <property type="match status" value="1"/>
</dbReference>
<keyword evidence="1" id="KW-0067">ATP-binding</keyword>
<dbReference type="InterPro" id="IPR011009">
    <property type="entry name" value="Kinase-like_dom_sf"/>
</dbReference>
<keyword evidence="5" id="KW-1185">Reference proteome</keyword>
<dbReference type="AlphaFoldDB" id="A0A8J4X2L0"/>
<evidence type="ECO:0000256" key="1">
    <source>
        <dbReference type="PROSITE-ProRule" id="PRU10141"/>
    </source>
</evidence>
<evidence type="ECO:0000259" key="3">
    <source>
        <dbReference type="PROSITE" id="PS50011"/>
    </source>
</evidence>
<dbReference type="PROSITE" id="PS50011">
    <property type="entry name" value="PROTEIN_KINASE_DOM"/>
    <property type="match status" value="1"/>
</dbReference>